<keyword evidence="2" id="KW-0812">Transmembrane</keyword>
<sequence>MGISLRPEHLKRYRDMATLLWKHGRGDLVSHAGLEDALDPDEEAALDPGAPQRADELAADLERMGPTYIKLGQLLSTRPDLIPATYADALARLQDRVEPFPSEEAERIISEELGVRVSKAFLEFEREPIAAASLGQVHRAVLRDGRPVAIKVQRPGIREQIVRDMDAIEDVVEFMDRHTKAGKQYEFGRTLDELRRGLLAELDYRREARNAATLDANLAEYPRIIVPRPVDDFTSARVLTMELVRGRKITAISPLARLEVDGEALAEELFRAYLKQILVDGFFHADPHPGNVFLTDDRRIALLDLGMVGVISPELQQHLVRMLIAISEGHGQEAAAATIEAGTVRSGARPDVFTADVQTLVSEFAHAGSARNLQVGRVMLEVTRSAAENGIRLPVELTMLGRALLALDQVGRTLDPDFDPNASIQRNASDLLRRRMLKNASPGRVFANMLELNELVQKLPGRLNRALEAVSDQGLEVRVRVPEEVWMLAGMQKISNRITLGLVAAALILAAAMMMQVPTRFTLLGYPGLAMLLFVAAVVLCFVLVTDILISDVRQRRQPRDLD</sequence>
<dbReference type="Proteomes" id="UP000582837">
    <property type="component" value="Unassembled WGS sequence"/>
</dbReference>
<dbReference type="CDD" id="cd05121">
    <property type="entry name" value="ABC1_ADCK3-like"/>
    <property type="match status" value="1"/>
</dbReference>
<dbReference type="InterPro" id="IPR011009">
    <property type="entry name" value="Kinase-like_dom_sf"/>
</dbReference>
<dbReference type="PANTHER" id="PTHR10566">
    <property type="entry name" value="CHAPERONE-ACTIVITY OF BC1 COMPLEX CABC1 -RELATED"/>
    <property type="match status" value="1"/>
</dbReference>
<keyword evidence="2" id="KW-1133">Transmembrane helix</keyword>
<keyword evidence="2" id="KW-0472">Membrane</keyword>
<feature type="domain" description="Protein kinase" evidence="3">
    <location>
        <begin position="123"/>
        <end position="456"/>
    </location>
</feature>
<gene>
    <name evidence="4" type="ORF">HNQ61_005717</name>
</gene>
<feature type="transmembrane region" description="Helical" evidence="2">
    <location>
        <begin position="529"/>
        <end position="550"/>
    </location>
</feature>
<dbReference type="RefSeq" id="WP_205761394.1">
    <property type="nucleotide sequence ID" value="NZ_JABDTL010000001.1"/>
</dbReference>
<evidence type="ECO:0000313" key="5">
    <source>
        <dbReference type="Proteomes" id="UP000582837"/>
    </source>
</evidence>
<keyword evidence="4" id="KW-0418">Kinase</keyword>
<dbReference type="InterPro" id="IPR000719">
    <property type="entry name" value="Prot_kinase_dom"/>
</dbReference>
<dbReference type="InterPro" id="IPR050154">
    <property type="entry name" value="UbiB_kinase"/>
</dbReference>
<keyword evidence="4" id="KW-0808">Transferase</keyword>
<dbReference type="AlphaFoldDB" id="A0A841H878"/>
<dbReference type="EMBL" id="JACHIA010000037">
    <property type="protein sequence ID" value="MBB6074036.1"/>
    <property type="molecule type" value="Genomic_DNA"/>
</dbReference>
<dbReference type="PROSITE" id="PS50011">
    <property type="entry name" value="PROTEIN_KINASE_DOM"/>
    <property type="match status" value="1"/>
</dbReference>
<evidence type="ECO:0000256" key="1">
    <source>
        <dbReference type="ARBA" id="ARBA00009670"/>
    </source>
</evidence>
<evidence type="ECO:0000256" key="2">
    <source>
        <dbReference type="SAM" id="Phobius"/>
    </source>
</evidence>
<dbReference type="GO" id="GO:0004672">
    <property type="term" value="F:protein kinase activity"/>
    <property type="evidence" value="ECO:0007669"/>
    <property type="project" value="InterPro"/>
</dbReference>
<evidence type="ECO:0000259" key="3">
    <source>
        <dbReference type="PROSITE" id="PS50011"/>
    </source>
</evidence>
<comment type="caution">
    <text evidence="4">The sequence shown here is derived from an EMBL/GenBank/DDBJ whole genome shotgun (WGS) entry which is preliminary data.</text>
</comment>
<evidence type="ECO:0000313" key="4">
    <source>
        <dbReference type="EMBL" id="MBB6074036.1"/>
    </source>
</evidence>
<dbReference type="SUPFAM" id="SSF56112">
    <property type="entry name" value="Protein kinase-like (PK-like)"/>
    <property type="match status" value="1"/>
</dbReference>
<dbReference type="PANTHER" id="PTHR10566:SF113">
    <property type="entry name" value="PROTEIN ACTIVITY OF BC1 COMPLEX KINASE 7, CHLOROPLASTIC"/>
    <property type="match status" value="1"/>
</dbReference>
<keyword evidence="5" id="KW-1185">Reference proteome</keyword>
<dbReference type="Pfam" id="PF03109">
    <property type="entry name" value="ABC1"/>
    <property type="match status" value="1"/>
</dbReference>
<reference evidence="4 5" key="1">
    <citation type="submission" date="2020-08" db="EMBL/GenBank/DDBJ databases">
        <title>Genomic Encyclopedia of Type Strains, Phase IV (KMG-IV): sequencing the most valuable type-strain genomes for metagenomic binning, comparative biology and taxonomic classification.</title>
        <authorList>
            <person name="Goeker M."/>
        </authorList>
    </citation>
    <scope>NUCLEOTIDE SEQUENCE [LARGE SCALE GENOMIC DNA]</scope>
    <source>
        <strain evidence="4 5">DSM 29007</strain>
    </source>
</reference>
<dbReference type="GO" id="GO:0005524">
    <property type="term" value="F:ATP binding"/>
    <property type="evidence" value="ECO:0007669"/>
    <property type="project" value="InterPro"/>
</dbReference>
<dbReference type="InterPro" id="IPR004147">
    <property type="entry name" value="ABC1_dom"/>
</dbReference>
<proteinExistence type="inferred from homology"/>
<name>A0A841H878_9BACT</name>
<keyword evidence="4" id="KW-0830">Ubiquinone</keyword>
<comment type="similarity">
    <text evidence="1">Belongs to the protein kinase superfamily. ADCK protein kinase family.</text>
</comment>
<accession>A0A841H878</accession>
<protein>
    <submittedName>
        <fullName evidence="4">Putative unusual protein kinase regulating ubiquinone biosynthesis (AarF/ABC1/UbiB family)</fullName>
    </submittedName>
</protein>
<organism evidence="4 5">
    <name type="scientific">Longimicrobium terrae</name>
    <dbReference type="NCBI Taxonomy" id="1639882"/>
    <lineage>
        <taxon>Bacteria</taxon>
        <taxon>Pseudomonadati</taxon>
        <taxon>Gemmatimonadota</taxon>
        <taxon>Longimicrobiia</taxon>
        <taxon>Longimicrobiales</taxon>
        <taxon>Longimicrobiaceae</taxon>
        <taxon>Longimicrobium</taxon>
    </lineage>
</organism>